<gene>
    <name evidence="1" type="ORF">RhiirC2_764635</name>
</gene>
<dbReference type="VEuPathDB" id="FungiDB:RhiirA1_474360"/>
<dbReference type="VEuPathDB" id="FungiDB:FUN_018233"/>
<organism evidence="1 2">
    <name type="scientific">Rhizophagus irregularis</name>
    <dbReference type="NCBI Taxonomy" id="588596"/>
    <lineage>
        <taxon>Eukaryota</taxon>
        <taxon>Fungi</taxon>
        <taxon>Fungi incertae sedis</taxon>
        <taxon>Mucoromycota</taxon>
        <taxon>Glomeromycotina</taxon>
        <taxon>Glomeromycetes</taxon>
        <taxon>Glomerales</taxon>
        <taxon>Glomeraceae</taxon>
        <taxon>Rhizophagus</taxon>
    </lineage>
</organism>
<evidence type="ECO:0000313" key="1">
    <source>
        <dbReference type="EMBL" id="PKK55397.1"/>
    </source>
</evidence>
<comment type="caution">
    <text evidence="1">The sequence shown here is derived from an EMBL/GenBank/DDBJ whole genome shotgun (WGS) entry which is preliminary data.</text>
</comment>
<dbReference type="AlphaFoldDB" id="A0A2N1M186"/>
<evidence type="ECO:0000313" key="2">
    <source>
        <dbReference type="Proteomes" id="UP000233469"/>
    </source>
</evidence>
<dbReference type="EMBL" id="LLXL01007708">
    <property type="protein sequence ID" value="PKK55397.1"/>
    <property type="molecule type" value="Genomic_DNA"/>
</dbReference>
<dbReference type="VEuPathDB" id="FungiDB:RhiirFUN_011060"/>
<proteinExistence type="predicted"/>
<dbReference type="Proteomes" id="UP000233469">
    <property type="component" value="Unassembled WGS sequence"/>
</dbReference>
<reference evidence="1 2" key="2">
    <citation type="submission" date="2017-10" db="EMBL/GenBank/DDBJ databases">
        <title>Extensive intraspecific genome diversity in a model arbuscular mycorrhizal fungus.</title>
        <authorList>
            <person name="Chen E.C.H."/>
            <person name="Morin E."/>
            <person name="Baudet D."/>
            <person name="Noel J."/>
            <person name="Ndikumana S."/>
            <person name="Charron P."/>
            <person name="St-Onge C."/>
            <person name="Giorgi J."/>
            <person name="Grigoriev I.V."/>
            <person name="Roux C."/>
            <person name="Martin F.M."/>
            <person name="Corradi N."/>
        </authorList>
    </citation>
    <scope>NUCLEOTIDE SEQUENCE [LARGE SCALE GENOMIC DNA]</scope>
    <source>
        <strain evidence="1 2">C2</strain>
    </source>
</reference>
<accession>A0A2N1M186</accession>
<sequence length="76" mass="8626">MAPKLDAYSSASLTLKATYYNNPNEAVELNEKEELFSVLKRFNIEGANVKDSFSKNILLFVTALSGKHLQHYNFLK</sequence>
<protein>
    <submittedName>
        <fullName evidence="1">Uncharacterized protein</fullName>
    </submittedName>
</protein>
<name>A0A2N1M186_9GLOM</name>
<reference evidence="1 2" key="1">
    <citation type="submission" date="2016-04" db="EMBL/GenBank/DDBJ databases">
        <title>Genome analyses suggest a sexual origin of heterokaryosis in a supposedly ancient asexual fungus.</title>
        <authorList>
            <person name="Ropars J."/>
            <person name="Sedzielewska K."/>
            <person name="Noel J."/>
            <person name="Charron P."/>
            <person name="Farinelli L."/>
            <person name="Marton T."/>
            <person name="Kruger M."/>
            <person name="Pelin A."/>
            <person name="Brachmann A."/>
            <person name="Corradi N."/>
        </authorList>
    </citation>
    <scope>NUCLEOTIDE SEQUENCE [LARGE SCALE GENOMIC DNA]</scope>
    <source>
        <strain evidence="1 2">C2</strain>
    </source>
</reference>